<evidence type="ECO:0000256" key="3">
    <source>
        <dbReference type="ARBA" id="ARBA00039775"/>
    </source>
</evidence>
<evidence type="ECO:0000256" key="1">
    <source>
        <dbReference type="ARBA" id="ARBA00004123"/>
    </source>
</evidence>
<dbReference type="OrthoDB" id="1707486at2759"/>
<gene>
    <name evidence="7" type="ORF">M231_02962</name>
</gene>
<dbReference type="Gene3D" id="1.10.20.10">
    <property type="entry name" value="Histone, subunit A"/>
    <property type="match status" value="1"/>
</dbReference>
<dbReference type="PANTHER" id="PTHR46172">
    <property type="entry name" value="DNA POLYMERASE EPSILON SUBUNIT 3"/>
    <property type="match status" value="1"/>
</dbReference>
<dbReference type="GO" id="GO:0008622">
    <property type="term" value="C:epsilon DNA polymerase complex"/>
    <property type="evidence" value="ECO:0007669"/>
    <property type="project" value="TreeGrafter"/>
</dbReference>
<evidence type="ECO:0000313" key="8">
    <source>
        <dbReference type="Proteomes" id="UP000289152"/>
    </source>
</evidence>
<evidence type="ECO:0000256" key="4">
    <source>
        <dbReference type="ARBA" id="ARBA00042096"/>
    </source>
</evidence>
<name>A0A4Q1BPE6_TREME</name>
<keyword evidence="2" id="KW-0539">Nucleus</keyword>
<dbReference type="GO" id="GO:0031507">
    <property type="term" value="P:heterochromatin formation"/>
    <property type="evidence" value="ECO:0007669"/>
    <property type="project" value="TreeGrafter"/>
</dbReference>
<feature type="region of interest" description="Disordered" evidence="5">
    <location>
        <begin position="128"/>
        <end position="201"/>
    </location>
</feature>
<dbReference type="InterPro" id="IPR003958">
    <property type="entry name" value="CBFA_NFYB_domain"/>
</dbReference>
<accession>A0A4Q1BPE6</accession>
<proteinExistence type="predicted"/>
<keyword evidence="8" id="KW-1185">Reference proteome</keyword>
<feature type="region of interest" description="Disordered" evidence="5">
    <location>
        <begin position="1"/>
        <end position="29"/>
    </location>
</feature>
<dbReference type="GO" id="GO:0006974">
    <property type="term" value="P:DNA damage response"/>
    <property type="evidence" value="ECO:0007669"/>
    <property type="project" value="TreeGrafter"/>
</dbReference>
<dbReference type="SUPFAM" id="SSF47113">
    <property type="entry name" value="Histone-fold"/>
    <property type="match status" value="1"/>
</dbReference>
<dbReference type="Proteomes" id="UP000289152">
    <property type="component" value="Unassembled WGS sequence"/>
</dbReference>
<comment type="subcellular location">
    <subcellularLocation>
        <location evidence="1">Nucleus</location>
    </subcellularLocation>
</comment>
<evidence type="ECO:0000256" key="5">
    <source>
        <dbReference type="SAM" id="MobiDB-lite"/>
    </source>
</evidence>
<comment type="caution">
    <text evidence="7">The sequence shown here is derived from an EMBL/GenBank/DDBJ whole genome shotgun (WGS) entry which is preliminary data.</text>
</comment>
<evidence type="ECO:0000259" key="6">
    <source>
        <dbReference type="Pfam" id="PF00808"/>
    </source>
</evidence>
<dbReference type="GO" id="GO:0008623">
    <property type="term" value="C:CHRAC"/>
    <property type="evidence" value="ECO:0007669"/>
    <property type="project" value="TreeGrafter"/>
</dbReference>
<evidence type="ECO:0000313" key="7">
    <source>
        <dbReference type="EMBL" id="RXK39769.1"/>
    </source>
</evidence>
<dbReference type="InterPro" id="IPR051377">
    <property type="entry name" value="DNA_Pol-Epsilon_Subunit"/>
</dbReference>
<dbReference type="GO" id="GO:0031490">
    <property type="term" value="F:chromatin DNA binding"/>
    <property type="evidence" value="ECO:0007669"/>
    <property type="project" value="TreeGrafter"/>
</dbReference>
<dbReference type="Pfam" id="PF00808">
    <property type="entry name" value="CBFD_NFYB_HMF"/>
    <property type="match status" value="1"/>
</dbReference>
<dbReference type="GO" id="GO:0006272">
    <property type="term" value="P:leading strand elongation"/>
    <property type="evidence" value="ECO:0007669"/>
    <property type="project" value="TreeGrafter"/>
</dbReference>
<feature type="compositionally biased region" description="Pro residues" evidence="5">
    <location>
        <begin position="1"/>
        <end position="14"/>
    </location>
</feature>
<dbReference type="VEuPathDB" id="FungiDB:TREMEDRAFT_24290"/>
<feature type="compositionally biased region" description="Acidic residues" evidence="5">
    <location>
        <begin position="154"/>
        <end position="201"/>
    </location>
</feature>
<dbReference type="GO" id="GO:0046982">
    <property type="term" value="F:protein heterodimerization activity"/>
    <property type="evidence" value="ECO:0007669"/>
    <property type="project" value="InterPro"/>
</dbReference>
<sequence length="201" mass="21197">MPPKGSKLGPPPTTTDPSSPALVQQNAHSSSIADFELPKTTLTKLAKGSIPDNVKMQQDVVLALLRGSTLFISYLSAAAHDQALARSGKSITASDVIKAISEMDFGPADDLIPILEHELAAYRANVQANKSAKKAVNPGPGGKRGPRKSNAATDVEEEQGDEEEDDMVGDDAEEEEGQGEVEGEGDESEILDAGDEMDLDK</sequence>
<dbReference type="FunCoup" id="A0A4Q1BPE6">
    <property type="interactions" value="73"/>
</dbReference>
<dbReference type="InterPro" id="IPR009072">
    <property type="entry name" value="Histone-fold"/>
</dbReference>
<reference evidence="7 8" key="1">
    <citation type="submission" date="2016-06" db="EMBL/GenBank/DDBJ databases">
        <title>Evolution of pathogenesis and genome organization in the Tremellales.</title>
        <authorList>
            <person name="Cuomo C."/>
            <person name="Litvintseva A."/>
            <person name="Heitman J."/>
            <person name="Chen Y."/>
            <person name="Sun S."/>
            <person name="Springer D."/>
            <person name="Dromer F."/>
            <person name="Young S."/>
            <person name="Zeng Q."/>
            <person name="Chapman S."/>
            <person name="Gujja S."/>
            <person name="Saif S."/>
            <person name="Birren B."/>
        </authorList>
    </citation>
    <scope>NUCLEOTIDE SEQUENCE [LARGE SCALE GENOMIC DNA]</scope>
    <source>
        <strain evidence="7 8">ATCC 28783</strain>
    </source>
</reference>
<dbReference type="AlphaFoldDB" id="A0A4Q1BPE6"/>
<feature type="domain" description="Transcription factor CBF/NF-Y/archaeal histone" evidence="6">
    <location>
        <begin position="36"/>
        <end position="100"/>
    </location>
</feature>
<dbReference type="STRING" id="5217.A0A4Q1BPE6"/>
<dbReference type="InParanoid" id="A0A4Q1BPE6"/>
<organism evidence="7 8">
    <name type="scientific">Tremella mesenterica</name>
    <name type="common">Jelly fungus</name>
    <dbReference type="NCBI Taxonomy" id="5217"/>
    <lineage>
        <taxon>Eukaryota</taxon>
        <taxon>Fungi</taxon>
        <taxon>Dikarya</taxon>
        <taxon>Basidiomycota</taxon>
        <taxon>Agaricomycotina</taxon>
        <taxon>Tremellomycetes</taxon>
        <taxon>Tremellales</taxon>
        <taxon>Tremellaceae</taxon>
        <taxon>Tremella</taxon>
    </lineage>
</organism>
<dbReference type="PANTHER" id="PTHR46172:SF1">
    <property type="entry name" value="DNA POLYMERASE EPSILON SUBUNIT 3"/>
    <property type="match status" value="1"/>
</dbReference>
<evidence type="ECO:0000256" key="2">
    <source>
        <dbReference type="ARBA" id="ARBA00023242"/>
    </source>
</evidence>
<dbReference type="EMBL" id="SDIL01000027">
    <property type="protein sequence ID" value="RXK39769.1"/>
    <property type="molecule type" value="Genomic_DNA"/>
</dbReference>
<protein>
    <recommendedName>
        <fullName evidence="3">DNA polymerase epsilon subunit D</fullName>
    </recommendedName>
    <alternativeName>
        <fullName evidence="4">DNA polymerase II subunit D</fullName>
    </alternativeName>
</protein>
<dbReference type="CDD" id="cd22928">
    <property type="entry name" value="HFD_POLE3_DPB4"/>
    <property type="match status" value="1"/>
</dbReference>